<dbReference type="EMBL" id="CT868026">
    <property type="protein sequence ID" value="CAK63429.1"/>
    <property type="molecule type" value="Genomic_DNA"/>
</dbReference>
<sequence length="98" mass="11355">MSDQKITDKGEQDMIQIMIEYPEKSKNYVINCESTVEIQTIIENLSSLLEMPQEAITLVYDRIRLNPNQLLNEYCQMNNQSAIVLTLEIKKDGGFRNL</sequence>
<dbReference type="RefSeq" id="XP_001430827.1">
    <property type="nucleotide sequence ID" value="XM_001430790.1"/>
</dbReference>
<gene>
    <name evidence="1" type="ORF">GSPATT00033282001</name>
</gene>
<organism evidence="1 2">
    <name type="scientific">Paramecium tetraurelia</name>
    <dbReference type="NCBI Taxonomy" id="5888"/>
    <lineage>
        <taxon>Eukaryota</taxon>
        <taxon>Sar</taxon>
        <taxon>Alveolata</taxon>
        <taxon>Ciliophora</taxon>
        <taxon>Intramacronucleata</taxon>
        <taxon>Oligohymenophorea</taxon>
        <taxon>Peniculida</taxon>
        <taxon>Parameciidae</taxon>
        <taxon>Paramecium</taxon>
    </lineage>
</organism>
<dbReference type="SUPFAM" id="SSF54236">
    <property type="entry name" value="Ubiquitin-like"/>
    <property type="match status" value="1"/>
</dbReference>
<dbReference type="AlphaFoldDB" id="A0BY12"/>
<protein>
    <recommendedName>
        <fullName evidence="3">Ubiquitin-like domain-containing protein</fullName>
    </recommendedName>
</protein>
<name>A0BY12_PARTE</name>
<dbReference type="Proteomes" id="UP000000600">
    <property type="component" value="Unassembled WGS sequence"/>
</dbReference>
<dbReference type="OMA" id="YVINCES"/>
<dbReference type="KEGG" id="ptm:GSPATT00033282001"/>
<dbReference type="HOGENOM" id="CLU_2338079_0_0_1"/>
<proteinExistence type="predicted"/>
<dbReference type="InterPro" id="IPR029071">
    <property type="entry name" value="Ubiquitin-like_domsf"/>
</dbReference>
<evidence type="ECO:0000313" key="1">
    <source>
        <dbReference type="EMBL" id="CAK63429.1"/>
    </source>
</evidence>
<evidence type="ECO:0000313" key="2">
    <source>
        <dbReference type="Proteomes" id="UP000000600"/>
    </source>
</evidence>
<dbReference type="GeneID" id="5016611"/>
<dbReference type="Gene3D" id="3.10.20.90">
    <property type="entry name" value="Phosphatidylinositol 3-kinase Catalytic Subunit, Chain A, domain 1"/>
    <property type="match status" value="1"/>
</dbReference>
<accession>A0BY12</accession>
<reference evidence="1 2" key="1">
    <citation type="journal article" date="2006" name="Nature">
        <title>Global trends of whole-genome duplications revealed by the ciliate Paramecium tetraurelia.</title>
        <authorList>
            <consortium name="Genoscope"/>
            <person name="Aury J.-M."/>
            <person name="Jaillon O."/>
            <person name="Duret L."/>
            <person name="Noel B."/>
            <person name="Jubin C."/>
            <person name="Porcel B.M."/>
            <person name="Segurens B."/>
            <person name="Daubin V."/>
            <person name="Anthouard V."/>
            <person name="Aiach N."/>
            <person name="Arnaiz O."/>
            <person name="Billaut A."/>
            <person name="Beisson J."/>
            <person name="Blanc I."/>
            <person name="Bouhouche K."/>
            <person name="Camara F."/>
            <person name="Duharcourt S."/>
            <person name="Guigo R."/>
            <person name="Gogendeau D."/>
            <person name="Katinka M."/>
            <person name="Keller A.-M."/>
            <person name="Kissmehl R."/>
            <person name="Klotz C."/>
            <person name="Koll F."/>
            <person name="Le Moue A."/>
            <person name="Lepere C."/>
            <person name="Malinsky S."/>
            <person name="Nowacki M."/>
            <person name="Nowak J.K."/>
            <person name="Plattner H."/>
            <person name="Poulain J."/>
            <person name="Ruiz F."/>
            <person name="Serrano V."/>
            <person name="Zagulski M."/>
            <person name="Dessen P."/>
            <person name="Betermier M."/>
            <person name="Weissenbach J."/>
            <person name="Scarpelli C."/>
            <person name="Schachter V."/>
            <person name="Sperling L."/>
            <person name="Meyer E."/>
            <person name="Cohen J."/>
            <person name="Wincker P."/>
        </authorList>
    </citation>
    <scope>NUCLEOTIDE SEQUENCE [LARGE SCALE GENOMIC DNA]</scope>
    <source>
        <strain evidence="1 2">Stock d4-2</strain>
    </source>
</reference>
<evidence type="ECO:0008006" key="3">
    <source>
        <dbReference type="Google" id="ProtNLM"/>
    </source>
</evidence>
<dbReference type="InParanoid" id="A0BY12"/>
<keyword evidence="2" id="KW-1185">Reference proteome</keyword>